<feature type="compositionally biased region" description="Basic residues" evidence="1">
    <location>
        <begin position="48"/>
        <end position="74"/>
    </location>
</feature>
<organism evidence="2 3">
    <name type="scientific">Ilex paraguariensis</name>
    <name type="common">yerba mate</name>
    <dbReference type="NCBI Taxonomy" id="185542"/>
    <lineage>
        <taxon>Eukaryota</taxon>
        <taxon>Viridiplantae</taxon>
        <taxon>Streptophyta</taxon>
        <taxon>Embryophyta</taxon>
        <taxon>Tracheophyta</taxon>
        <taxon>Spermatophyta</taxon>
        <taxon>Magnoliopsida</taxon>
        <taxon>eudicotyledons</taxon>
        <taxon>Gunneridae</taxon>
        <taxon>Pentapetalae</taxon>
        <taxon>asterids</taxon>
        <taxon>campanulids</taxon>
        <taxon>Aquifoliales</taxon>
        <taxon>Aquifoliaceae</taxon>
        <taxon>Ilex</taxon>
    </lineage>
</organism>
<evidence type="ECO:0000256" key="1">
    <source>
        <dbReference type="SAM" id="MobiDB-lite"/>
    </source>
</evidence>
<dbReference type="Proteomes" id="UP001642360">
    <property type="component" value="Unassembled WGS sequence"/>
</dbReference>
<evidence type="ECO:0000313" key="2">
    <source>
        <dbReference type="EMBL" id="CAK9134843.1"/>
    </source>
</evidence>
<dbReference type="AlphaFoldDB" id="A0ABC8QQL8"/>
<feature type="non-terminal residue" evidence="2">
    <location>
        <position position="1"/>
    </location>
</feature>
<gene>
    <name evidence="2" type="ORF">ILEXP_LOCUS1774</name>
</gene>
<proteinExistence type="predicted"/>
<feature type="region of interest" description="Disordered" evidence="1">
    <location>
        <begin position="21"/>
        <end position="99"/>
    </location>
</feature>
<feature type="compositionally biased region" description="Basic and acidic residues" evidence="1">
    <location>
        <begin position="86"/>
        <end position="97"/>
    </location>
</feature>
<dbReference type="EMBL" id="CAUOFW020000649">
    <property type="protein sequence ID" value="CAK9134843.1"/>
    <property type="molecule type" value="Genomic_DNA"/>
</dbReference>
<sequence>QGALIHEKGFEAQLRILGEKYSNHESKSFGKKSDSNEKSESHQAVPKLRNRKEMRKERKRKSKGGTKSNNKIRLRPYFSATTRSSKSNERSRTEAKVSKRPYSIAKRVILIENPMPAAATSCHL</sequence>
<evidence type="ECO:0000313" key="3">
    <source>
        <dbReference type="Proteomes" id="UP001642360"/>
    </source>
</evidence>
<comment type="caution">
    <text evidence="2">The sequence shown here is derived from an EMBL/GenBank/DDBJ whole genome shotgun (WGS) entry which is preliminary data.</text>
</comment>
<accession>A0ABC8QQL8</accession>
<name>A0ABC8QQL8_9AQUA</name>
<protein>
    <submittedName>
        <fullName evidence="2">Uncharacterized protein</fullName>
    </submittedName>
</protein>
<keyword evidence="3" id="KW-1185">Reference proteome</keyword>
<feature type="compositionally biased region" description="Basic and acidic residues" evidence="1">
    <location>
        <begin position="21"/>
        <end position="41"/>
    </location>
</feature>
<reference evidence="2 3" key="1">
    <citation type="submission" date="2024-02" db="EMBL/GenBank/DDBJ databases">
        <authorList>
            <person name="Vignale AGUSTIN F."/>
            <person name="Sosa J E."/>
            <person name="Modenutti C."/>
        </authorList>
    </citation>
    <scope>NUCLEOTIDE SEQUENCE [LARGE SCALE GENOMIC DNA]</scope>
</reference>